<dbReference type="Proteomes" id="UP000663862">
    <property type="component" value="Unassembled WGS sequence"/>
</dbReference>
<evidence type="ECO:0000313" key="2">
    <source>
        <dbReference type="EMBL" id="CAF4569424.1"/>
    </source>
</evidence>
<proteinExistence type="predicted"/>
<accession>A0A818Q401</accession>
<name>A0A818Q401_9BILA</name>
<reference evidence="1" key="1">
    <citation type="submission" date="2021-02" db="EMBL/GenBank/DDBJ databases">
        <authorList>
            <person name="Nowell W R."/>
        </authorList>
    </citation>
    <scope>NUCLEOTIDE SEQUENCE</scope>
</reference>
<dbReference type="Proteomes" id="UP000663869">
    <property type="component" value="Unassembled WGS sequence"/>
</dbReference>
<evidence type="ECO:0000313" key="1">
    <source>
        <dbReference type="EMBL" id="CAF3635417.1"/>
    </source>
</evidence>
<evidence type="ECO:0000313" key="3">
    <source>
        <dbReference type="Proteomes" id="UP000663869"/>
    </source>
</evidence>
<organism evidence="1 3">
    <name type="scientific">Rotaria socialis</name>
    <dbReference type="NCBI Taxonomy" id="392032"/>
    <lineage>
        <taxon>Eukaryota</taxon>
        <taxon>Metazoa</taxon>
        <taxon>Spiralia</taxon>
        <taxon>Gnathifera</taxon>
        <taxon>Rotifera</taxon>
        <taxon>Eurotatoria</taxon>
        <taxon>Bdelloidea</taxon>
        <taxon>Philodinida</taxon>
        <taxon>Philodinidae</taxon>
        <taxon>Rotaria</taxon>
    </lineage>
</organism>
<dbReference type="EMBL" id="CAJNYU010003083">
    <property type="protein sequence ID" value="CAF3635417.1"/>
    <property type="molecule type" value="Genomic_DNA"/>
</dbReference>
<sequence>MEESILSQKMTELTTTTTTTTMNDVKIKNNSSLSIDKTIQDRLEIIPNYLKEENKTFQSIIDQVLCLMNISSIGRDNICNDLQHISILMYKMHILSMYHLLWTTYWKSGLGQLIKQQKNYVFYSTNISIWPKEIKRIIKTTMNEQQQHTDTYTSSMDLVCYHRQELERQLRQIQIEWNEKVNHLSGYNLKVEQLLQDYIIQNQDEFQKEIEHKIELVTYDYQIEAIKQEFNRQNPTEYQKKLMKQLCLKKDEKETTAQELKFLQERIDHFNASDQSFEHSTIIESTAMIDSIENIEIRQQLQQQWRKIIQQAKADLCILILETAKAQHSTAALNYDNQANKLYSIHHNALDFTTLPLKMIDLIHEYCRMIGERIQSIYKYKIECFRLKLKKIQHNY</sequence>
<dbReference type="EMBL" id="CAJOBQ010002603">
    <property type="protein sequence ID" value="CAF4569424.1"/>
    <property type="molecule type" value="Genomic_DNA"/>
</dbReference>
<protein>
    <submittedName>
        <fullName evidence="1">Uncharacterized protein</fullName>
    </submittedName>
</protein>
<dbReference type="AlphaFoldDB" id="A0A818Q401"/>
<gene>
    <name evidence="1" type="ORF">FME351_LOCUS23668</name>
    <name evidence="2" type="ORF">TSG867_LOCUS25857</name>
</gene>
<comment type="caution">
    <text evidence="1">The sequence shown here is derived from an EMBL/GenBank/DDBJ whole genome shotgun (WGS) entry which is preliminary data.</text>
</comment>